<reference evidence="1 2" key="1">
    <citation type="journal article" date="2019" name="Int. J. Syst. Evol. Microbiol.">
        <title>The Global Catalogue of Microorganisms (GCM) 10K type strain sequencing project: providing services to taxonomists for standard genome sequencing and annotation.</title>
        <authorList>
            <consortium name="The Broad Institute Genomics Platform"/>
            <consortium name="The Broad Institute Genome Sequencing Center for Infectious Disease"/>
            <person name="Wu L."/>
            <person name="Ma J."/>
        </authorList>
    </citation>
    <scope>NUCLEOTIDE SEQUENCE [LARGE SCALE GENOMIC DNA]</scope>
    <source>
        <strain evidence="1 2">JCM 16114</strain>
    </source>
</reference>
<evidence type="ECO:0000313" key="2">
    <source>
        <dbReference type="Proteomes" id="UP001499843"/>
    </source>
</evidence>
<gene>
    <name evidence="1" type="ORF">GCM10009850_086470</name>
</gene>
<comment type="caution">
    <text evidence="1">The sequence shown here is derived from an EMBL/GenBank/DDBJ whole genome shotgun (WGS) entry which is preliminary data.</text>
</comment>
<accession>A0ABN3CUQ2</accession>
<proteinExistence type="predicted"/>
<sequence length="164" mass="16051">MIALAEEAQSEETWAFDALSRFVVGCVEAGLDPLVAVEAGRADGVGAAVEGGRTGSAAAGGGRAGSAVGASEDGAAGGRLVKVLEEIVRAGHDEGALRADVGAGDVVGVVGLVVRGLPTVPAGVGEELRERAARLVLAGMRSHPAPAPPGAALTVEALARRVSG</sequence>
<keyword evidence="2" id="KW-1185">Reference proteome</keyword>
<evidence type="ECO:0000313" key="1">
    <source>
        <dbReference type="EMBL" id="GAA2213185.1"/>
    </source>
</evidence>
<dbReference type="EMBL" id="BAAAQX010000031">
    <property type="protein sequence ID" value="GAA2213185.1"/>
    <property type="molecule type" value="Genomic_DNA"/>
</dbReference>
<evidence type="ECO:0008006" key="3">
    <source>
        <dbReference type="Google" id="ProtNLM"/>
    </source>
</evidence>
<organism evidence="1 2">
    <name type="scientific">Nonomuraea monospora</name>
    <dbReference type="NCBI Taxonomy" id="568818"/>
    <lineage>
        <taxon>Bacteria</taxon>
        <taxon>Bacillati</taxon>
        <taxon>Actinomycetota</taxon>
        <taxon>Actinomycetes</taxon>
        <taxon>Streptosporangiales</taxon>
        <taxon>Streptosporangiaceae</taxon>
        <taxon>Nonomuraea</taxon>
    </lineage>
</organism>
<dbReference type="RefSeq" id="WP_344488374.1">
    <property type="nucleotide sequence ID" value="NZ_BAAAQX010000031.1"/>
</dbReference>
<name>A0ABN3CUQ2_9ACTN</name>
<dbReference type="Proteomes" id="UP001499843">
    <property type="component" value="Unassembled WGS sequence"/>
</dbReference>
<dbReference type="InterPro" id="IPR036271">
    <property type="entry name" value="Tet_transcr_reg_TetR-rel_C_sf"/>
</dbReference>
<protein>
    <recommendedName>
        <fullName evidence="3">TetR family transcriptional regulator</fullName>
    </recommendedName>
</protein>
<dbReference type="SUPFAM" id="SSF48498">
    <property type="entry name" value="Tetracyclin repressor-like, C-terminal domain"/>
    <property type="match status" value="1"/>
</dbReference>
<dbReference type="Gene3D" id="1.10.357.10">
    <property type="entry name" value="Tetracycline Repressor, domain 2"/>
    <property type="match status" value="1"/>
</dbReference>